<keyword evidence="6" id="KW-0539">Nucleus</keyword>
<dbReference type="AlphaFoldDB" id="A0A803XNR2"/>
<evidence type="ECO:0000256" key="1">
    <source>
        <dbReference type="ARBA" id="ARBA00004123"/>
    </source>
</evidence>
<dbReference type="GeneTree" id="ENSGT00940000155611"/>
<organism evidence="8 9">
    <name type="scientific">Meleagris gallopavo</name>
    <name type="common">Wild turkey</name>
    <dbReference type="NCBI Taxonomy" id="9103"/>
    <lineage>
        <taxon>Eukaryota</taxon>
        <taxon>Metazoa</taxon>
        <taxon>Chordata</taxon>
        <taxon>Craniata</taxon>
        <taxon>Vertebrata</taxon>
        <taxon>Euteleostomi</taxon>
        <taxon>Archelosauria</taxon>
        <taxon>Archosauria</taxon>
        <taxon>Dinosauria</taxon>
        <taxon>Saurischia</taxon>
        <taxon>Theropoda</taxon>
        <taxon>Coelurosauria</taxon>
        <taxon>Aves</taxon>
        <taxon>Neognathae</taxon>
        <taxon>Galloanserae</taxon>
        <taxon>Galliformes</taxon>
        <taxon>Phasianidae</taxon>
        <taxon>Meleagridinae</taxon>
        <taxon>Meleagris</taxon>
    </lineage>
</organism>
<dbReference type="Ensembl" id="ENSMGAT00000024728.1">
    <property type="protein sequence ID" value="ENSMGAP00000021158.1"/>
    <property type="gene ID" value="ENSMGAG00000020242.1"/>
</dbReference>
<keyword evidence="4" id="KW-0863">Zinc-finger</keyword>
<keyword evidence="7" id="KW-0472">Membrane</keyword>
<dbReference type="PANTHER" id="PTHR23067">
    <property type="entry name" value="DOUBLE-STRANDED RNA-BINDING ZINC FINGER PROTEIN"/>
    <property type="match status" value="1"/>
</dbReference>
<dbReference type="Proteomes" id="UP000001645">
    <property type="component" value="Chromosome 6"/>
</dbReference>
<reference evidence="8 9" key="1">
    <citation type="journal article" date="2010" name="PLoS Biol.">
        <title>Multi-platform next-generation sequencing of the domestic turkey (Meleagris gallopavo): genome assembly and analysis.</title>
        <authorList>
            <person name="Dalloul R.A."/>
            <person name="Long J.A."/>
            <person name="Zimin A.V."/>
            <person name="Aslam L."/>
            <person name="Beal K."/>
            <person name="Blomberg L.A."/>
            <person name="Bouffard P."/>
            <person name="Burt D.W."/>
            <person name="Crasta O."/>
            <person name="Crooijmans R.P."/>
            <person name="Cooper K."/>
            <person name="Coulombe R.A."/>
            <person name="De S."/>
            <person name="Delany M.E."/>
            <person name="Dodgson J.B."/>
            <person name="Dong J.J."/>
            <person name="Evans C."/>
            <person name="Frederickson K.M."/>
            <person name="Flicek P."/>
            <person name="Florea L."/>
            <person name="Folkerts O."/>
            <person name="Groenen M.A."/>
            <person name="Harkins T.T."/>
            <person name="Herrero J."/>
            <person name="Hoffmann S."/>
            <person name="Megens H.J."/>
            <person name="Jiang A."/>
            <person name="de Jong P."/>
            <person name="Kaiser P."/>
            <person name="Kim H."/>
            <person name="Kim K.W."/>
            <person name="Kim S."/>
            <person name="Langenberger D."/>
            <person name="Lee M.K."/>
            <person name="Lee T."/>
            <person name="Mane S."/>
            <person name="Marcais G."/>
            <person name="Marz M."/>
            <person name="McElroy A.P."/>
            <person name="Modise T."/>
            <person name="Nefedov M."/>
            <person name="Notredame C."/>
            <person name="Paton I.R."/>
            <person name="Payne W.S."/>
            <person name="Pertea G."/>
            <person name="Prickett D."/>
            <person name="Puiu D."/>
            <person name="Qioa D."/>
            <person name="Raineri E."/>
            <person name="Ruffier M."/>
            <person name="Salzberg S.L."/>
            <person name="Schatz M.C."/>
            <person name="Scheuring C."/>
            <person name="Schmidt C.J."/>
            <person name="Schroeder S."/>
            <person name="Searle S.M."/>
            <person name="Smith E.J."/>
            <person name="Smith J."/>
            <person name="Sonstegard T.S."/>
            <person name="Stadler P.F."/>
            <person name="Tafer H."/>
            <person name="Tu Z.J."/>
            <person name="Van Tassell C.P."/>
            <person name="Vilella A.J."/>
            <person name="Williams K.P."/>
            <person name="Yorke J.A."/>
            <person name="Zhang L."/>
            <person name="Zhang H.B."/>
            <person name="Zhang X."/>
            <person name="Zhang Y."/>
            <person name="Reed K.M."/>
        </authorList>
    </citation>
    <scope>NUCLEOTIDE SEQUENCE [LARGE SCALE GENOMIC DNA]</scope>
</reference>
<keyword evidence="7" id="KW-0812">Transmembrane</keyword>
<accession>A0A803XNR2</accession>
<evidence type="ECO:0000313" key="8">
    <source>
        <dbReference type="Ensembl" id="ENSMGAP00000021158.1"/>
    </source>
</evidence>
<evidence type="ECO:0000256" key="4">
    <source>
        <dbReference type="ARBA" id="ARBA00022771"/>
    </source>
</evidence>
<evidence type="ECO:0000256" key="5">
    <source>
        <dbReference type="ARBA" id="ARBA00022833"/>
    </source>
</evidence>
<evidence type="ECO:0000313" key="9">
    <source>
        <dbReference type="Proteomes" id="UP000001645"/>
    </source>
</evidence>
<dbReference type="InterPro" id="IPR051845">
    <property type="entry name" value="Znf385"/>
</dbReference>
<sequence>FTKLSYLGIISTCYSFTVPLIIFLVILYGIFLFYLDNISMMDPIQKAVINHTFGVPLPHRRKQIISCNICQLRFNSDVSQSFCIRLEICTYLLGCVIICIN</sequence>
<reference evidence="8" key="3">
    <citation type="submission" date="2025-09" db="UniProtKB">
        <authorList>
            <consortium name="Ensembl"/>
        </authorList>
    </citation>
    <scope>IDENTIFICATION</scope>
</reference>
<dbReference type="PANTHER" id="PTHR23067:SF12">
    <property type="entry name" value="ZINC FINGER PROTEIN 385D"/>
    <property type="match status" value="1"/>
</dbReference>
<evidence type="ECO:0000256" key="6">
    <source>
        <dbReference type="ARBA" id="ARBA00023242"/>
    </source>
</evidence>
<reference evidence="8" key="2">
    <citation type="submission" date="2025-08" db="UniProtKB">
        <authorList>
            <consortium name="Ensembl"/>
        </authorList>
    </citation>
    <scope>IDENTIFICATION</scope>
</reference>
<dbReference type="GO" id="GO:0008270">
    <property type="term" value="F:zinc ion binding"/>
    <property type="evidence" value="ECO:0007669"/>
    <property type="project" value="UniProtKB-KW"/>
</dbReference>
<keyword evidence="9" id="KW-1185">Reference proteome</keyword>
<evidence type="ECO:0000256" key="3">
    <source>
        <dbReference type="ARBA" id="ARBA00022737"/>
    </source>
</evidence>
<evidence type="ECO:0000256" key="2">
    <source>
        <dbReference type="ARBA" id="ARBA00022723"/>
    </source>
</evidence>
<keyword evidence="3" id="KW-0677">Repeat</keyword>
<dbReference type="InParanoid" id="A0A803XNR2"/>
<evidence type="ECO:0000256" key="7">
    <source>
        <dbReference type="SAM" id="Phobius"/>
    </source>
</evidence>
<name>A0A803XNR2_MELGA</name>
<keyword evidence="2" id="KW-0479">Metal-binding</keyword>
<proteinExistence type="predicted"/>
<keyword evidence="7" id="KW-1133">Transmembrane helix</keyword>
<keyword evidence="5" id="KW-0862">Zinc</keyword>
<feature type="transmembrane region" description="Helical" evidence="7">
    <location>
        <begin position="6"/>
        <end position="35"/>
    </location>
</feature>
<dbReference type="GO" id="GO:0005634">
    <property type="term" value="C:nucleus"/>
    <property type="evidence" value="ECO:0007669"/>
    <property type="project" value="UniProtKB-SubCell"/>
</dbReference>
<comment type="subcellular location">
    <subcellularLocation>
        <location evidence="1">Nucleus</location>
    </subcellularLocation>
</comment>
<protein>
    <submittedName>
        <fullName evidence="8">Uncharacterized protein</fullName>
    </submittedName>
</protein>